<dbReference type="EMBL" id="KZ308376">
    <property type="protein sequence ID" value="KAG8228528.1"/>
    <property type="molecule type" value="Genomic_DNA"/>
</dbReference>
<dbReference type="GO" id="GO:0097681">
    <property type="term" value="P:double-strand break repair via alternative nonhomologous end joining"/>
    <property type="evidence" value="ECO:0007669"/>
    <property type="project" value="TreeGrafter"/>
</dbReference>
<evidence type="ECO:0000313" key="3">
    <source>
        <dbReference type="Proteomes" id="UP000792457"/>
    </source>
</evidence>
<feature type="domain" description="DNA-directed DNA polymerase family A palm" evidence="1">
    <location>
        <begin position="196"/>
        <end position="433"/>
    </location>
</feature>
<protein>
    <recommendedName>
        <fullName evidence="1">DNA-directed DNA polymerase family A palm domain-containing protein</fullName>
    </recommendedName>
</protein>
<dbReference type="InterPro" id="IPR043502">
    <property type="entry name" value="DNA/RNA_pol_sf"/>
</dbReference>
<dbReference type="AlphaFoldDB" id="A0A8K0P0V9"/>
<keyword evidence="3" id="KW-1185">Reference proteome</keyword>
<dbReference type="Pfam" id="PF00476">
    <property type="entry name" value="DNA_pol_A"/>
    <property type="match status" value="1"/>
</dbReference>
<sequence>MPTALCLAHMEALGIGFSKSQGESMKTLLLSKMKELENKAYLLAGHIFRISSPIEVGKATNAAEQKLLQKKTQKEMEYIEGVTGETYIYSPLAKSHFGMEENQLNFEQVLLRIYISLYSLFQTVHPLLQCTLRDRIYGRHILHTSTGRISMHEPNLQNIPRNFEILSLNSIPTKSNSSTISSNKQQNGTHQVKENKLSIRHCFLPSKGFIFLSADYSQLELRIIAYLSKDEKLCSILNKGADVFTMIASSWKNIDSTEVKPELRQQTKKICYGILYGIGCKSLAQQLEVEESEALNFMETFKRSFPGLNRFLITTVEKCKAVGYVDTIGGRRRELPAIKSTNPTLKAQAERQAVNTLVQGSAADLVKVAMVRIMKKLKERFPPLGYRSSSHNAKAQRCNSPFSKHFQHNNSECNGGSPAGAVLVLHLHDELLF</sequence>
<dbReference type="Gene3D" id="1.10.150.20">
    <property type="entry name" value="5' to 3' exonuclease, C-terminal subdomain"/>
    <property type="match status" value="1"/>
</dbReference>
<dbReference type="InterPro" id="IPR001098">
    <property type="entry name" value="DNA-dir_DNA_pol_A_palm_dom"/>
</dbReference>
<dbReference type="PANTHER" id="PTHR10133">
    <property type="entry name" value="DNA POLYMERASE I"/>
    <property type="match status" value="1"/>
</dbReference>
<accession>A0A8K0P0V9</accession>
<dbReference type="PANTHER" id="PTHR10133:SF62">
    <property type="entry name" value="DNA POLYMERASE THETA"/>
    <property type="match status" value="1"/>
</dbReference>
<evidence type="ECO:0000313" key="2">
    <source>
        <dbReference type="EMBL" id="KAG8228528.1"/>
    </source>
</evidence>
<evidence type="ECO:0000259" key="1">
    <source>
        <dbReference type="SMART" id="SM00482"/>
    </source>
</evidence>
<dbReference type="CDD" id="cd08638">
    <property type="entry name" value="DNA_pol_A_theta"/>
    <property type="match status" value="1"/>
</dbReference>
<dbReference type="OrthoDB" id="275278at2759"/>
<feature type="non-terminal residue" evidence="2">
    <location>
        <position position="1"/>
    </location>
</feature>
<dbReference type="GO" id="GO:0003887">
    <property type="term" value="F:DNA-directed DNA polymerase activity"/>
    <property type="evidence" value="ECO:0007669"/>
    <property type="project" value="InterPro"/>
</dbReference>
<gene>
    <name evidence="2" type="ORF">J437_LFUL008985</name>
</gene>
<dbReference type="FunFam" id="1.10.150.20:FF:000070">
    <property type="entry name" value="DNA polymerase I, putative"/>
    <property type="match status" value="1"/>
</dbReference>
<reference evidence="2" key="2">
    <citation type="submission" date="2017-10" db="EMBL/GenBank/DDBJ databases">
        <title>Ladona fulva Genome sequencing and assembly.</title>
        <authorList>
            <person name="Murali S."/>
            <person name="Richards S."/>
            <person name="Bandaranaike D."/>
            <person name="Bellair M."/>
            <person name="Blankenburg K."/>
            <person name="Chao H."/>
            <person name="Dinh H."/>
            <person name="Doddapaneni H."/>
            <person name="Dugan-Rocha S."/>
            <person name="Elkadiri S."/>
            <person name="Gnanaolivu R."/>
            <person name="Hernandez B."/>
            <person name="Skinner E."/>
            <person name="Javaid M."/>
            <person name="Lee S."/>
            <person name="Li M."/>
            <person name="Ming W."/>
            <person name="Munidasa M."/>
            <person name="Muniz J."/>
            <person name="Nguyen L."/>
            <person name="Hughes D."/>
            <person name="Osuji N."/>
            <person name="Pu L.-L."/>
            <person name="Puazo M."/>
            <person name="Qu C."/>
            <person name="Quiroz J."/>
            <person name="Raj R."/>
            <person name="Weissenberger G."/>
            <person name="Xin Y."/>
            <person name="Zou X."/>
            <person name="Han Y."/>
            <person name="Worley K."/>
            <person name="Muzny D."/>
            <person name="Gibbs R."/>
        </authorList>
    </citation>
    <scope>NUCLEOTIDE SEQUENCE</scope>
    <source>
        <strain evidence="2">Sampled in the wild</strain>
    </source>
</reference>
<dbReference type="Proteomes" id="UP000792457">
    <property type="component" value="Unassembled WGS sequence"/>
</dbReference>
<dbReference type="GO" id="GO:0006261">
    <property type="term" value="P:DNA-templated DNA replication"/>
    <property type="evidence" value="ECO:0007669"/>
    <property type="project" value="InterPro"/>
</dbReference>
<name>A0A8K0P0V9_LADFU</name>
<organism evidence="2 3">
    <name type="scientific">Ladona fulva</name>
    <name type="common">Scarce chaser dragonfly</name>
    <name type="synonym">Libellula fulva</name>
    <dbReference type="NCBI Taxonomy" id="123851"/>
    <lineage>
        <taxon>Eukaryota</taxon>
        <taxon>Metazoa</taxon>
        <taxon>Ecdysozoa</taxon>
        <taxon>Arthropoda</taxon>
        <taxon>Hexapoda</taxon>
        <taxon>Insecta</taxon>
        <taxon>Pterygota</taxon>
        <taxon>Palaeoptera</taxon>
        <taxon>Odonata</taxon>
        <taxon>Epiprocta</taxon>
        <taxon>Anisoptera</taxon>
        <taxon>Libelluloidea</taxon>
        <taxon>Libellulidae</taxon>
        <taxon>Ladona</taxon>
    </lineage>
</organism>
<dbReference type="PRINTS" id="PR00868">
    <property type="entry name" value="DNAPOLI"/>
</dbReference>
<dbReference type="SUPFAM" id="SSF56672">
    <property type="entry name" value="DNA/RNA polymerases"/>
    <property type="match status" value="1"/>
</dbReference>
<reference evidence="2" key="1">
    <citation type="submission" date="2013-04" db="EMBL/GenBank/DDBJ databases">
        <authorList>
            <person name="Qu J."/>
            <person name="Murali S.C."/>
            <person name="Bandaranaike D."/>
            <person name="Bellair M."/>
            <person name="Blankenburg K."/>
            <person name="Chao H."/>
            <person name="Dinh H."/>
            <person name="Doddapaneni H."/>
            <person name="Downs B."/>
            <person name="Dugan-Rocha S."/>
            <person name="Elkadiri S."/>
            <person name="Gnanaolivu R.D."/>
            <person name="Hernandez B."/>
            <person name="Javaid M."/>
            <person name="Jayaseelan J.C."/>
            <person name="Lee S."/>
            <person name="Li M."/>
            <person name="Ming W."/>
            <person name="Munidasa M."/>
            <person name="Muniz J."/>
            <person name="Nguyen L."/>
            <person name="Ongeri F."/>
            <person name="Osuji N."/>
            <person name="Pu L.-L."/>
            <person name="Puazo M."/>
            <person name="Qu C."/>
            <person name="Quiroz J."/>
            <person name="Raj R."/>
            <person name="Weissenberger G."/>
            <person name="Xin Y."/>
            <person name="Zou X."/>
            <person name="Han Y."/>
            <person name="Richards S."/>
            <person name="Worley K."/>
            <person name="Muzny D."/>
            <person name="Gibbs R."/>
        </authorList>
    </citation>
    <scope>NUCLEOTIDE SEQUENCE</scope>
    <source>
        <strain evidence="2">Sampled in the wild</strain>
    </source>
</reference>
<comment type="caution">
    <text evidence="2">The sequence shown here is derived from an EMBL/GenBank/DDBJ whole genome shotgun (WGS) entry which is preliminary data.</text>
</comment>
<proteinExistence type="predicted"/>
<dbReference type="InterPro" id="IPR002298">
    <property type="entry name" value="DNA_polymerase_A"/>
</dbReference>
<dbReference type="GO" id="GO:0003677">
    <property type="term" value="F:DNA binding"/>
    <property type="evidence" value="ECO:0007669"/>
    <property type="project" value="InterPro"/>
</dbReference>
<dbReference type="SMART" id="SM00482">
    <property type="entry name" value="POLAc"/>
    <property type="match status" value="1"/>
</dbReference>